<feature type="domain" description="Disease resistance N-terminal" evidence="4">
    <location>
        <begin position="11"/>
        <end position="82"/>
    </location>
</feature>
<organism evidence="5 6">
    <name type="scientific">Stephania japonica</name>
    <dbReference type="NCBI Taxonomy" id="461633"/>
    <lineage>
        <taxon>Eukaryota</taxon>
        <taxon>Viridiplantae</taxon>
        <taxon>Streptophyta</taxon>
        <taxon>Embryophyta</taxon>
        <taxon>Tracheophyta</taxon>
        <taxon>Spermatophyta</taxon>
        <taxon>Magnoliopsida</taxon>
        <taxon>Ranunculales</taxon>
        <taxon>Menispermaceae</taxon>
        <taxon>Menispermoideae</taxon>
        <taxon>Cissampelideae</taxon>
        <taxon>Stephania</taxon>
    </lineage>
</organism>
<protein>
    <recommendedName>
        <fullName evidence="4">Disease resistance N-terminal domain-containing protein</fullName>
    </recommendedName>
</protein>
<reference evidence="5 6" key="1">
    <citation type="submission" date="2024-01" db="EMBL/GenBank/DDBJ databases">
        <title>Genome assemblies of Stephania.</title>
        <authorList>
            <person name="Yang L."/>
        </authorList>
    </citation>
    <scope>NUCLEOTIDE SEQUENCE [LARGE SCALE GENOMIC DNA]</scope>
    <source>
        <strain evidence="5">QJT</strain>
        <tissue evidence="5">Leaf</tissue>
    </source>
</reference>
<dbReference type="PANTHER" id="PTHR19338:SF73">
    <property type="entry name" value="DISEASE RESISTANCE PROTEIN RGA2-LIKE"/>
    <property type="match status" value="1"/>
</dbReference>
<evidence type="ECO:0000259" key="4">
    <source>
        <dbReference type="Pfam" id="PF18052"/>
    </source>
</evidence>
<dbReference type="EMBL" id="JBBNAE010000003">
    <property type="protein sequence ID" value="KAK9138915.1"/>
    <property type="molecule type" value="Genomic_DNA"/>
</dbReference>
<dbReference type="InterPro" id="IPR041118">
    <property type="entry name" value="Rx_N"/>
</dbReference>
<evidence type="ECO:0000313" key="5">
    <source>
        <dbReference type="EMBL" id="KAK9138915.1"/>
    </source>
</evidence>
<proteinExistence type="predicted"/>
<dbReference type="PANTHER" id="PTHR19338">
    <property type="entry name" value="TRANSLOCASE OF INNER MITOCHONDRIAL MEMBRANE 13 HOMOLOG"/>
    <property type="match status" value="1"/>
</dbReference>
<evidence type="ECO:0000256" key="1">
    <source>
        <dbReference type="ARBA" id="ARBA00022737"/>
    </source>
</evidence>
<dbReference type="GO" id="GO:0006952">
    <property type="term" value="P:defense response"/>
    <property type="evidence" value="ECO:0007669"/>
    <property type="project" value="UniProtKB-KW"/>
</dbReference>
<keyword evidence="2" id="KW-0547">Nucleotide-binding</keyword>
<keyword evidence="6" id="KW-1185">Reference proteome</keyword>
<evidence type="ECO:0000256" key="2">
    <source>
        <dbReference type="ARBA" id="ARBA00022741"/>
    </source>
</evidence>
<evidence type="ECO:0000313" key="6">
    <source>
        <dbReference type="Proteomes" id="UP001417504"/>
    </source>
</evidence>
<accession>A0AAP0JTU6</accession>
<dbReference type="Pfam" id="PF18052">
    <property type="entry name" value="Rx_N"/>
    <property type="match status" value="1"/>
</dbReference>
<gene>
    <name evidence="5" type="ORF">Sjap_009509</name>
</gene>
<dbReference type="Proteomes" id="UP001417504">
    <property type="component" value="Unassembled WGS sequence"/>
</dbReference>
<dbReference type="AlphaFoldDB" id="A0AAP0JTU6"/>
<dbReference type="GO" id="GO:0000166">
    <property type="term" value="F:nucleotide binding"/>
    <property type="evidence" value="ECO:0007669"/>
    <property type="project" value="UniProtKB-KW"/>
</dbReference>
<name>A0AAP0JTU6_9MAGN</name>
<keyword evidence="3" id="KW-0611">Plant defense</keyword>
<keyword evidence="1" id="KW-0677">Repeat</keyword>
<evidence type="ECO:0000256" key="3">
    <source>
        <dbReference type="ARBA" id="ARBA00022821"/>
    </source>
</evidence>
<comment type="caution">
    <text evidence="5">The sequence shown here is derived from an EMBL/GenBank/DDBJ whole genome shotgun (WGS) entry which is preliminary data.</text>
</comment>
<dbReference type="Gene3D" id="1.20.5.4130">
    <property type="match status" value="1"/>
</dbReference>
<sequence length="97" mass="10839">MGEYAIGAGEMVNRLLTLVVGEIGLVVGVKEEVKKLGTVLMGIQAVLQDAQRKQVEQLAVRHWLHQLKEVAYDAEDVLDDVLRSHLLTCRPFLLFVN</sequence>